<dbReference type="SUPFAM" id="SSF53756">
    <property type="entry name" value="UDP-Glycosyltransferase/glycogen phosphorylase"/>
    <property type="match status" value="1"/>
</dbReference>
<gene>
    <name evidence="3" type="ORF">E3E15_05660</name>
</gene>
<dbReference type="CDD" id="cd03794">
    <property type="entry name" value="GT4_WbuB-like"/>
    <property type="match status" value="1"/>
</dbReference>
<keyword evidence="1" id="KW-0812">Transmembrane</keyword>
<protein>
    <submittedName>
        <fullName evidence="3">Glycosyltransferase WbuB</fullName>
    </submittedName>
</protein>
<evidence type="ECO:0000256" key="1">
    <source>
        <dbReference type="SAM" id="Phobius"/>
    </source>
</evidence>
<dbReference type="PANTHER" id="PTHR45947">
    <property type="entry name" value="SULFOQUINOVOSYL TRANSFERASE SQD2"/>
    <property type="match status" value="1"/>
</dbReference>
<dbReference type="RefSeq" id="WP_172106930.1">
    <property type="nucleotide sequence ID" value="NZ_CP038017.1"/>
</dbReference>
<dbReference type="KEGG" id="afri:E3E15_05660"/>
<keyword evidence="4" id="KW-1185">Reference proteome</keyword>
<accession>A0A6M3HXM8</accession>
<dbReference type="AlphaFoldDB" id="A0A6M3HXM8"/>
<organism evidence="3 4">
    <name type="scientific">Allofrancisella frigidaquae</name>
    <dbReference type="NCBI Taxonomy" id="1085644"/>
    <lineage>
        <taxon>Bacteria</taxon>
        <taxon>Pseudomonadati</taxon>
        <taxon>Pseudomonadota</taxon>
        <taxon>Gammaproteobacteria</taxon>
        <taxon>Thiotrichales</taxon>
        <taxon>Francisellaceae</taxon>
        <taxon>Allofrancisella</taxon>
    </lineage>
</organism>
<evidence type="ECO:0000259" key="2">
    <source>
        <dbReference type="Pfam" id="PF00534"/>
    </source>
</evidence>
<dbReference type="PANTHER" id="PTHR45947:SF3">
    <property type="entry name" value="SULFOQUINOVOSYL TRANSFERASE SQD2"/>
    <property type="match status" value="1"/>
</dbReference>
<proteinExistence type="predicted"/>
<dbReference type="InterPro" id="IPR050194">
    <property type="entry name" value="Glycosyltransferase_grp1"/>
</dbReference>
<feature type="transmembrane region" description="Helical" evidence="1">
    <location>
        <begin position="79"/>
        <end position="98"/>
    </location>
</feature>
<dbReference type="Pfam" id="PF00534">
    <property type="entry name" value="Glycos_transf_1"/>
    <property type="match status" value="1"/>
</dbReference>
<dbReference type="Proteomes" id="UP000503320">
    <property type="component" value="Chromosome"/>
</dbReference>
<dbReference type="InterPro" id="IPR001296">
    <property type="entry name" value="Glyco_trans_1"/>
</dbReference>
<evidence type="ECO:0000313" key="4">
    <source>
        <dbReference type="Proteomes" id="UP000503320"/>
    </source>
</evidence>
<keyword evidence="1" id="KW-1133">Transmembrane helix</keyword>
<keyword evidence="1" id="KW-0472">Membrane</keyword>
<dbReference type="EMBL" id="CP038017">
    <property type="protein sequence ID" value="QIV94861.1"/>
    <property type="molecule type" value="Genomic_DNA"/>
</dbReference>
<reference evidence="3 4" key="1">
    <citation type="submission" date="2019-03" db="EMBL/GenBank/DDBJ databases">
        <title>Complete Genome Sequence of Allofrancisella frigidaquae Strain SYSU 10HL1970 Isolated from Water-Cooling Systems in China.</title>
        <authorList>
            <person name="Ohrman C."/>
            <person name="Uneklint I."/>
            <person name="Sjodin A."/>
        </authorList>
    </citation>
    <scope>NUCLEOTIDE SEQUENCE [LARGE SCALE GENOMIC DNA]</scope>
    <source>
        <strain evidence="3 4">SYSU 10HL1970</strain>
    </source>
</reference>
<feature type="domain" description="Glycosyl transferase family 1" evidence="2">
    <location>
        <begin position="214"/>
        <end position="386"/>
    </location>
</feature>
<dbReference type="GO" id="GO:0016758">
    <property type="term" value="F:hexosyltransferase activity"/>
    <property type="evidence" value="ECO:0007669"/>
    <property type="project" value="TreeGrafter"/>
</dbReference>
<keyword evidence="3" id="KW-0808">Transferase</keyword>
<name>A0A6M3HXM8_9GAMM</name>
<dbReference type="Gene3D" id="3.40.50.2000">
    <property type="entry name" value="Glycogen Phosphorylase B"/>
    <property type="match status" value="2"/>
</dbReference>
<sequence>MKKHILIVSQYFYPENFRVNDLAVELYNRGYEVTVLTAVPNYPSGNFFKGYGFFSKRKESYKGVKIIRIPIIPRKNNKIFLALNYISFVISGFIWSFFSRLKPDYIFIYEVSPMTQALPAIKIAKKNRIPCYIYVTDLWPESVEVVLGLKNKFILSRLNKMVDYIYKNCDKILTSSRSFVSKIKSRNDMYEQKLMFWPQYAESFYEEAKLRDEQIYNKYFKDDSGFKVLFAGNIGQAQGLDILIKVALKLKETNISNVKFYMVGDGRYKHQLQVDIAKNSIDNYFVFIESQLPQNIKYFMHEIDASLICLTKSEIFSMTIPGKTQSCLACGKPILVSADGEVQEIIMKAKCGLVNNSGDWLSLYNNILKMKAMPETDMVKMSQNAIEFSHKYFNKNKLMEELDDLFK</sequence>
<evidence type="ECO:0000313" key="3">
    <source>
        <dbReference type="EMBL" id="QIV94861.1"/>
    </source>
</evidence>